<evidence type="ECO:0000313" key="1">
    <source>
        <dbReference type="EMBL" id="NMD98873.1"/>
    </source>
</evidence>
<dbReference type="Gene3D" id="1.10.150.240">
    <property type="entry name" value="Putative phosphatase, domain 2"/>
    <property type="match status" value="1"/>
</dbReference>
<dbReference type="SFLD" id="SFLDS00003">
    <property type="entry name" value="Haloacid_Dehalogenase"/>
    <property type="match status" value="1"/>
</dbReference>
<dbReference type="PANTHER" id="PTHR43434:SF1">
    <property type="entry name" value="PHOSPHOGLYCOLATE PHOSPHATASE"/>
    <property type="match status" value="1"/>
</dbReference>
<dbReference type="EMBL" id="JABAFA010000012">
    <property type="protein sequence ID" value="NMD98873.1"/>
    <property type="molecule type" value="Genomic_DNA"/>
</dbReference>
<dbReference type="GO" id="GO:0005829">
    <property type="term" value="C:cytosol"/>
    <property type="evidence" value="ECO:0007669"/>
    <property type="project" value="TreeGrafter"/>
</dbReference>
<evidence type="ECO:0000313" key="2">
    <source>
        <dbReference type="Proteomes" id="UP000543804"/>
    </source>
</evidence>
<proteinExistence type="predicted"/>
<dbReference type="GO" id="GO:0008967">
    <property type="term" value="F:phosphoglycolate phosphatase activity"/>
    <property type="evidence" value="ECO:0007669"/>
    <property type="project" value="TreeGrafter"/>
</dbReference>
<gene>
    <name evidence="1" type="ORF">HF878_05160</name>
</gene>
<dbReference type="InterPro" id="IPR023198">
    <property type="entry name" value="PGP-like_dom2"/>
</dbReference>
<dbReference type="Pfam" id="PF13419">
    <property type="entry name" value="HAD_2"/>
    <property type="match status" value="1"/>
</dbReference>
<name>A0A848B4M1_9FIRM</name>
<organism evidence="1 2">
    <name type="scientific">Selenomonas bovis</name>
    <dbReference type="NCBI Taxonomy" id="416586"/>
    <lineage>
        <taxon>Bacteria</taxon>
        <taxon>Bacillati</taxon>
        <taxon>Bacillota</taxon>
        <taxon>Negativicutes</taxon>
        <taxon>Selenomonadales</taxon>
        <taxon>Selenomonadaceae</taxon>
        <taxon>Selenomonas</taxon>
    </lineage>
</organism>
<dbReference type="InterPro" id="IPR050155">
    <property type="entry name" value="HAD-like_hydrolase_sf"/>
</dbReference>
<dbReference type="NCBIfam" id="TIGR01549">
    <property type="entry name" value="HAD-SF-IA-v1"/>
    <property type="match status" value="1"/>
</dbReference>
<dbReference type="InterPro" id="IPR036412">
    <property type="entry name" value="HAD-like_sf"/>
</dbReference>
<dbReference type="SFLD" id="SFLDG01135">
    <property type="entry name" value="C1.5.6:_HAD__Beta-PGM__Phospha"/>
    <property type="match status" value="1"/>
</dbReference>
<dbReference type="RefSeq" id="WP_170077405.1">
    <property type="nucleotide sequence ID" value="NZ_JABAFA010000012.1"/>
</dbReference>
<keyword evidence="2" id="KW-1185">Reference proteome</keyword>
<dbReference type="SUPFAM" id="SSF56784">
    <property type="entry name" value="HAD-like"/>
    <property type="match status" value="1"/>
</dbReference>
<dbReference type="GO" id="GO:0006281">
    <property type="term" value="P:DNA repair"/>
    <property type="evidence" value="ECO:0007669"/>
    <property type="project" value="TreeGrafter"/>
</dbReference>
<dbReference type="Proteomes" id="UP000543804">
    <property type="component" value="Unassembled WGS sequence"/>
</dbReference>
<accession>A0A848B4M1</accession>
<dbReference type="SFLD" id="SFLDG01129">
    <property type="entry name" value="C1.5:_HAD__Beta-PGM__Phosphata"/>
    <property type="match status" value="1"/>
</dbReference>
<dbReference type="PANTHER" id="PTHR43434">
    <property type="entry name" value="PHOSPHOGLYCOLATE PHOSPHATASE"/>
    <property type="match status" value="1"/>
</dbReference>
<keyword evidence="1" id="KW-0378">Hydrolase</keyword>
<sequence>MNFQAAIFDLDGTLINSLEDLADSANAMLASYGFPTHPLDPYRYFVGNGSRKLIERCLPKEKAADPEFVEEALQRYKEIYAHHTEDKTRPYVGILPALQLLQQQGIPMGICTNKHQSAADEIVAHMFPQGLFRTISGDRPGLPRKPHPQKVLKMAEDFGVAPGRVAYFGDTSVDMDTAHNAGFYAVGVLWGFRPQEELVAHGADILLASPEEITTKLSFARKQPHDTAET</sequence>
<dbReference type="Gene3D" id="3.40.50.1000">
    <property type="entry name" value="HAD superfamily/HAD-like"/>
    <property type="match status" value="1"/>
</dbReference>
<reference evidence="1 2" key="1">
    <citation type="submission" date="2020-04" db="EMBL/GenBank/DDBJ databases">
        <authorList>
            <person name="Hitch T.C.A."/>
            <person name="Wylensek D."/>
            <person name="Clavel T."/>
        </authorList>
    </citation>
    <scope>NUCLEOTIDE SEQUENCE [LARGE SCALE GENOMIC DNA]</scope>
    <source>
        <strain evidence="1 2">PG-130-P53-12</strain>
    </source>
</reference>
<comment type="caution">
    <text evidence="1">The sequence shown here is derived from an EMBL/GenBank/DDBJ whole genome shotgun (WGS) entry which is preliminary data.</text>
</comment>
<dbReference type="InterPro" id="IPR023214">
    <property type="entry name" value="HAD_sf"/>
</dbReference>
<dbReference type="AlphaFoldDB" id="A0A848B4M1"/>
<dbReference type="InterPro" id="IPR006439">
    <property type="entry name" value="HAD-SF_hydro_IA"/>
</dbReference>
<protein>
    <submittedName>
        <fullName evidence="1">HAD family hydrolase</fullName>
    </submittedName>
</protein>
<dbReference type="InterPro" id="IPR041492">
    <property type="entry name" value="HAD_2"/>
</dbReference>